<dbReference type="Pfam" id="PF13960">
    <property type="entry name" value="DUF4218"/>
    <property type="match status" value="1"/>
</dbReference>
<dbReference type="STRING" id="1088818.A0A2I0BFN3"/>
<dbReference type="AlphaFoldDB" id="A0A2I0BFN3"/>
<dbReference type="EMBL" id="KZ451885">
    <property type="protein sequence ID" value="PKA66601.1"/>
    <property type="molecule type" value="Genomic_DNA"/>
</dbReference>
<protein>
    <recommendedName>
        <fullName evidence="1">DUF4218 domain-containing protein</fullName>
    </recommendedName>
</protein>
<proteinExistence type="predicted"/>
<dbReference type="InterPro" id="IPR025452">
    <property type="entry name" value="DUF4218"/>
</dbReference>
<gene>
    <name evidence="2" type="ORF">AXF42_Ash003256</name>
</gene>
<feature type="domain" description="DUF4218" evidence="1">
    <location>
        <begin position="137"/>
        <end position="185"/>
    </location>
</feature>
<dbReference type="OrthoDB" id="1933679at2759"/>
<name>A0A2I0BFN3_9ASPA</name>
<dbReference type="PANTHER" id="PTHR48258">
    <property type="entry name" value="DUF4218 DOMAIN-CONTAINING PROTEIN-RELATED"/>
    <property type="match status" value="1"/>
</dbReference>
<evidence type="ECO:0000313" key="3">
    <source>
        <dbReference type="Proteomes" id="UP000236161"/>
    </source>
</evidence>
<keyword evidence="3" id="KW-1185">Reference proteome</keyword>
<evidence type="ECO:0000259" key="1">
    <source>
        <dbReference type="Pfam" id="PF13960"/>
    </source>
</evidence>
<accession>A0A2I0BFN3</accession>
<organism evidence="2 3">
    <name type="scientific">Apostasia shenzhenica</name>
    <dbReference type="NCBI Taxonomy" id="1088818"/>
    <lineage>
        <taxon>Eukaryota</taxon>
        <taxon>Viridiplantae</taxon>
        <taxon>Streptophyta</taxon>
        <taxon>Embryophyta</taxon>
        <taxon>Tracheophyta</taxon>
        <taxon>Spermatophyta</taxon>
        <taxon>Magnoliopsida</taxon>
        <taxon>Liliopsida</taxon>
        <taxon>Asparagales</taxon>
        <taxon>Orchidaceae</taxon>
        <taxon>Apostasioideae</taxon>
        <taxon>Apostasia</taxon>
    </lineage>
</organism>
<reference evidence="2 3" key="1">
    <citation type="journal article" date="2017" name="Nature">
        <title>The Apostasia genome and the evolution of orchids.</title>
        <authorList>
            <person name="Zhang G.Q."/>
            <person name="Liu K.W."/>
            <person name="Li Z."/>
            <person name="Lohaus R."/>
            <person name="Hsiao Y.Y."/>
            <person name="Niu S.C."/>
            <person name="Wang J.Y."/>
            <person name="Lin Y.C."/>
            <person name="Xu Q."/>
            <person name="Chen L.J."/>
            <person name="Yoshida K."/>
            <person name="Fujiwara S."/>
            <person name="Wang Z.W."/>
            <person name="Zhang Y.Q."/>
            <person name="Mitsuda N."/>
            <person name="Wang M."/>
            <person name="Liu G.H."/>
            <person name="Pecoraro L."/>
            <person name="Huang H.X."/>
            <person name="Xiao X.J."/>
            <person name="Lin M."/>
            <person name="Wu X.Y."/>
            <person name="Wu W.L."/>
            <person name="Chen Y.Y."/>
            <person name="Chang S.B."/>
            <person name="Sakamoto S."/>
            <person name="Ohme-Takagi M."/>
            <person name="Yagi M."/>
            <person name="Zeng S.J."/>
            <person name="Shen C.Y."/>
            <person name="Yeh C.M."/>
            <person name="Luo Y.B."/>
            <person name="Tsai W.C."/>
            <person name="Van de Peer Y."/>
            <person name="Liu Z.J."/>
        </authorList>
    </citation>
    <scope>NUCLEOTIDE SEQUENCE [LARGE SCALE GENOMIC DNA]</scope>
    <source>
        <strain evidence="3">cv. Shenzhen</strain>
        <tissue evidence="2">Stem</tissue>
    </source>
</reference>
<dbReference type="PANTHER" id="PTHR48258:SF9">
    <property type="entry name" value="OS01G0348150 PROTEIN"/>
    <property type="match status" value="1"/>
</dbReference>
<dbReference type="Proteomes" id="UP000236161">
    <property type="component" value="Unassembled WGS sequence"/>
</dbReference>
<evidence type="ECO:0000313" key="2">
    <source>
        <dbReference type="EMBL" id="PKA66601.1"/>
    </source>
</evidence>
<sequence length="196" mass="22377">MHIEKNIYKSIIGILLNAIGKSKDSINARLDMVSMGIRQQLAPKVYGSRTCLPHACYTFTKEEKKRFCKVLYELKVSDGYSSNLKSHVNLRELKLINLKSHDCYLLMQQLLPVAIRGSLDAKLQSAITRLCFFFNSLCAKTIDPLKLDALQVCIIETICELEMFFPPSFFNIMVHLTVHLVREVQHVNAGTFVYFA</sequence>